<dbReference type="InterPro" id="IPR049805">
    <property type="entry name" value="Lasso_benenodin"/>
</dbReference>
<dbReference type="EMBL" id="CP000928">
    <property type="protein sequence ID" value="ABZ74313.1"/>
    <property type="molecule type" value="Genomic_DNA"/>
</dbReference>
<accession>B0T9D8</accession>
<evidence type="ECO:0008006" key="2">
    <source>
        <dbReference type="Google" id="ProtNLM"/>
    </source>
</evidence>
<geneLocation type="plasmid" evidence="1">
    <name>pCAUL01</name>
</geneLocation>
<organism evidence="1">
    <name type="scientific">Caulobacter sp. (strain K31)</name>
    <dbReference type="NCBI Taxonomy" id="366602"/>
    <lineage>
        <taxon>Bacteria</taxon>
        <taxon>Pseudomonadati</taxon>
        <taxon>Pseudomonadota</taxon>
        <taxon>Alphaproteobacteria</taxon>
        <taxon>Caulobacterales</taxon>
        <taxon>Caulobacteraceae</taxon>
        <taxon>Caulobacter</taxon>
    </lineage>
</organism>
<proteinExistence type="predicted"/>
<evidence type="ECO:0000313" key="1">
    <source>
        <dbReference type="EMBL" id="ABZ74313.1"/>
    </source>
</evidence>
<sequence>MQRIIDETTDGLIELGAASVQTQGDVLFAPEPGVGRPPMGLSED</sequence>
<dbReference type="HOGENOM" id="CLU_3214018_0_0_5"/>
<name>B0T9D8_CAUSK</name>
<dbReference type="NCBIfam" id="NF033522">
    <property type="entry name" value="lasso_benenodin"/>
    <property type="match status" value="1"/>
</dbReference>
<dbReference type="AlphaFoldDB" id="B0T9D8"/>
<keyword evidence="1" id="KW-0614">Plasmid</keyword>
<protein>
    <recommendedName>
        <fullName evidence="2">Benenodin family lasso peptide</fullName>
    </recommendedName>
</protein>
<dbReference type="KEGG" id="cak:Caul_5193"/>
<gene>
    <name evidence="1" type="ordered locus">Caul_5193</name>
</gene>
<reference evidence="1" key="1">
    <citation type="submission" date="2008-01" db="EMBL/GenBank/DDBJ databases">
        <title>Complete sequence of plasmid1 pCAUL01 of Caulobacter sp. K31.</title>
        <authorList>
            <consortium name="US DOE Joint Genome Institute"/>
            <person name="Copeland A."/>
            <person name="Lucas S."/>
            <person name="Lapidus A."/>
            <person name="Barry K."/>
            <person name="Glavina del Rio T."/>
            <person name="Dalin E."/>
            <person name="Tice H."/>
            <person name="Pitluck S."/>
            <person name="Bruce D."/>
            <person name="Goodwin L."/>
            <person name="Thompson L.S."/>
            <person name="Brettin T."/>
            <person name="Detter J.C."/>
            <person name="Han C."/>
            <person name="Schmutz J."/>
            <person name="Larimer F."/>
            <person name="Land M."/>
            <person name="Hauser L."/>
            <person name="Kyrpides N."/>
            <person name="Kim E."/>
            <person name="Stephens C."/>
            <person name="Richardson P."/>
        </authorList>
    </citation>
    <scope>NUCLEOTIDE SEQUENCE [LARGE SCALE GENOMIC DNA]</scope>
    <source>
        <plasmid evidence="1">K31</plasmid>
        <plasmid evidence="1">pCAUL01</plasmid>
    </source>
</reference>
<dbReference type="Pfam" id="PF24178">
    <property type="entry name" value="Subterisin"/>
    <property type="match status" value="1"/>
</dbReference>